<dbReference type="SFLD" id="SFLDG01129">
    <property type="entry name" value="C1.5:_HAD__Beta-PGM__Phosphata"/>
    <property type="match status" value="1"/>
</dbReference>
<dbReference type="PANTHER" id="PTHR43481">
    <property type="entry name" value="FRUCTOSE-1-PHOSPHATE PHOSPHATASE"/>
    <property type="match status" value="1"/>
</dbReference>
<dbReference type="InterPro" id="IPR006439">
    <property type="entry name" value="HAD-SF_hydro_IA"/>
</dbReference>
<dbReference type="Gene3D" id="1.10.150.240">
    <property type="entry name" value="Putative phosphatase, domain 2"/>
    <property type="match status" value="1"/>
</dbReference>
<dbReference type="InterPro" id="IPR051806">
    <property type="entry name" value="HAD-like_SPP"/>
</dbReference>
<dbReference type="NCBIfam" id="TIGR01509">
    <property type="entry name" value="HAD-SF-IA-v3"/>
    <property type="match status" value="1"/>
</dbReference>
<comment type="caution">
    <text evidence="1">The sequence shown here is derived from an EMBL/GenBank/DDBJ whole genome shotgun (WGS) entry which is preliminary data.</text>
</comment>
<gene>
    <name evidence="1" type="ORF">A2519_19910</name>
</gene>
<dbReference type="EMBL" id="MFYX01000141">
    <property type="protein sequence ID" value="OGK00737.1"/>
    <property type="molecule type" value="Genomic_DNA"/>
</dbReference>
<dbReference type="SUPFAM" id="SSF56784">
    <property type="entry name" value="HAD-like"/>
    <property type="match status" value="1"/>
</dbReference>
<name>A0A1F7F2H6_UNCRA</name>
<protein>
    <recommendedName>
        <fullName evidence="3">Haloacid dehalogenase</fullName>
    </recommendedName>
</protein>
<dbReference type="InterPro" id="IPR023214">
    <property type="entry name" value="HAD_sf"/>
</dbReference>
<dbReference type="InterPro" id="IPR041492">
    <property type="entry name" value="HAD_2"/>
</dbReference>
<dbReference type="InterPro" id="IPR036412">
    <property type="entry name" value="HAD-like_sf"/>
</dbReference>
<dbReference type="PANTHER" id="PTHR43481:SF4">
    <property type="entry name" value="GLYCEROL-1-PHOSPHATE PHOSPHOHYDROLASE 1-RELATED"/>
    <property type="match status" value="1"/>
</dbReference>
<proteinExistence type="predicted"/>
<dbReference type="CDD" id="cd07505">
    <property type="entry name" value="HAD_BPGM-like"/>
    <property type="match status" value="1"/>
</dbReference>
<evidence type="ECO:0000313" key="1">
    <source>
        <dbReference type="EMBL" id="OGK00737.1"/>
    </source>
</evidence>
<dbReference type="InterPro" id="IPR023198">
    <property type="entry name" value="PGP-like_dom2"/>
</dbReference>
<dbReference type="GO" id="GO:0050308">
    <property type="term" value="F:sugar-phosphatase activity"/>
    <property type="evidence" value="ECO:0007669"/>
    <property type="project" value="TreeGrafter"/>
</dbReference>
<dbReference type="Gene3D" id="3.40.50.1000">
    <property type="entry name" value="HAD superfamily/HAD-like"/>
    <property type="match status" value="1"/>
</dbReference>
<reference evidence="1 2" key="1">
    <citation type="journal article" date="2016" name="Nat. Commun.">
        <title>Thousands of microbial genomes shed light on interconnected biogeochemical processes in an aquifer system.</title>
        <authorList>
            <person name="Anantharaman K."/>
            <person name="Brown C.T."/>
            <person name="Hug L.A."/>
            <person name="Sharon I."/>
            <person name="Castelle C.J."/>
            <person name="Probst A.J."/>
            <person name="Thomas B.C."/>
            <person name="Singh A."/>
            <person name="Wilkins M.J."/>
            <person name="Karaoz U."/>
            <person name="Brodie E.L."/>
            <person name="Williams K.H."/>
            <person name="Hubbard S.S."/>
            <person name="Banfield J.F."/>
        </authorList>
    </citation>
    <scope>NUCLEOTIDE SEQUENCE [LARGE SCALE GENOMIC DNA]</scope>
</reference>
<accession>A0A1F7F2H6</accession>
<sequence>MRKKCLIFDMDGVLANTAPFHIAAWEEFVNTHGLVIDQRFFWDAFGLGNDEIFPPLFKRSMTREEIAALTIEKETLFRGKIAGKIRPFPGVMELISASVKAGYVCAVGSSAIRDNVEAVVAGLGLNGRFSCIVTGDDVAKAKPEPDIFLKAAALSGVAPERCIVIEDSFHGVTAALRAGMKCIAVTNSHGAEKLGHAHLVAASLEDVHVEICDGLLEK</sequence>
<dbReference type="SFLD" id="SFLDS00003">
    <property type="entry name" value="Haloacid_Dehalogenase"/>
    <property type="match status" value="1"/>
</dbReference>
<evidence type="ECO:0008006" key="3">
    <source>
        <dbReference type="Google" id="ProtNLM"/>
    </source>
</evidence>
<dbReference type="AlphaFoldDB" id="A0A1F7F2H6"/>
<dbReference type="SFLD" id="SFLDG01135">
    <property type="entry name" value="C1.5.6:_HAD__Beta-PGM__Phospha"/>
    <property type="match status" value="1"/>
</dbReference>
<organism evidence="1 2">
    <name type="scientific">Candidatus Raymondbacteria bacterium RIFOXYD12_FULL_49_13</name>
    <dbReference type="NCBI Taxonomy" id="1817890"/>
    <lineage>
        <taxon>Bacteria</taxon>
        <taxon>Raymondiibacteriota</taxon>
    </lineage>
</organism>
<evidence type="ECO:0000313" key="2">
    <source>
        <dbReference type="Proteomes" id="UP000179243"/>
    </source>
</evidence>
<dbReference type="Pfam" id="PF13419">
    <property type="entry name" value="HAD_2"/>
    <property type="match status" value="1"/>
</dbReference>
<dbReference type="Proteomes" id="UP000179243">
    <property type="component" value="Unassembled WGS sequence"/>
</dbReference>